<gene>
    <name evidence="1" type="ORF">LOK82_13240</name>
    <name evidence="2" type="ORF">LOK82_13560</name>
</gene>
<protein>
    <recommendedName>
        <fullName evidence="4">PH domain-containing protein</fullName>
    </recommendedName>
</protein>
<evidence type="ECO:0008006" key="4">
    <source>
        <dbReference type="Google" id="ProtNLM"/>
    </source>
</evidence>
<accession>A0AAW6I1R4</accession>
<proteinExistence type="predicted"/>
<dbReference type="EMBL" id="JAJKGN010000003">
    <property type="protein sequence ID" value="MDC6409578.1"/>
    <property type="molecule type" value="Genomic_DNA"/>
</dbReference>
<reference evidence="2" key="1">
    <citation type="submission" date="2021-11" db="EMBL/GenBank/DDBJ databases">
        <authorList>
            <person name="Denance N."/>
            <person name="Briand M."/>
            <person name="Dupas E."/>
            <person name="Durand K."/>
            <person name="Legendre B."/>
            <person name="Cunty A."/>
            <person name="Donnadieu C."/>
            <person name="Lopez Roques C."/>
            <person name="Cesbron S."/>
            <person name="Jacques M.A."/>
        </authorList>
    </citation>
    <scope>NUCLEOTIDE SEQUENCE</scope>
    <source>
        <strain evidence="2">CFBP8070</strain>
    </source>
</reference>
<evidence type="ECO:0000313" key="3">
    <source>
        <dbReference type="Proteomes" id="UP001220702"/>
    </source>
</evidence>
<dbReference type="AlphaFoldDB" id="A0AAW6I1R4"/>
<sequence>MFSDLLDKDAQEWVKALRLNYSHFVTIRNLRVGETFWIAYFSGPGVSKDVLGHCEAYIKRVKGGYTFNAIWTMAWGKPLRTHVMTSGNFKLLPSNRIVFKSDEDLASEKTFRLVCRYASYINRHGKEYGIAPMYIGAPEHRHKMWRGAVVLKDGYTKYGVNGPEPMGLEAILESAIALGVVPFDADDEVAIDRAY</sequence>
<dbReference type="Proteomes" id="UP001220702">
    <property type="component" value="Unassembled WGS sequence"/>
</dbReference>
<organism evidence="2 3">
    <name type="scientific">Xylella fastidiosa subsp. multiplex</name>
    <dbReference type="NCBI Taxonomy" id="644357"/>
    <lineage>
        <taxon>Bacteria</taxon>
        <taxon>Pseudomonadati</taxon>
        <taxon>Pseudomonadota</taxon>
        <taxon>Gammaproteobacteria</taxon>
        <taxon>Lysobacterales</taxon>
        <taxon>Lysobacteraceae</taxon>
        <taxon>Xylella</taxon>
    </lineage>
</organism>
<dbReference type="EMBL" id="JAJKGN010000003">
    <property type="protein sequence ID" value="MDC6409519.1"/>
    <property type="molecule type" value="Genomic_DNA"/>
</dbReference>
<evidence type="ECO:0000313" key="2">
    <source>
        <dbReference type="EMBL" id="MDC6409578.1"/>
    </source>
</evidence>
<dbReference type="RefSeq" id="WP_154415120.1">
    <property type="nucleotide sequence ID" value="NZ_CP136976.1"/>
</dbReference>
<name>A0AAW6I1R4_XYLFS</name>
<comment type="caution">
    <text evidence="2">The sequence shown here is derived from an EMBL/GenBank/DDBJ whole genome shotgun (WGS) entry which is preliminary data.</text>
</comment>
<evidence type="ECO:0000313" key="1">
    <source>
        <dbReference type="EMBL" id="MDC6409519.1"/>
    </source>
</evidence>
<reference evidence="2" key="2">
    <citation type="journal article" date="2023" name="Commun. Biol.">
        <title>Suspicions of two bridgehead invasions of Xylella fastidiosa subsp. multiplex in France.</title>
        <authorList>
            <person name="Dupas E."/>
            <person name="Durand K."/>
            <person name="Rieux A."/>
            <person name="Briand M."/>
            <person name="Pruvost O."/>
            <person name="Cunty A."/>
            <person name="Denance N."/>
            <person name="Donnadieu C."/>
            <person name="Legendre B."/>
            <person name="Lopez-Roques C."/>
            <person name="Cesbron S."/>
            <person name="Ravigne V."/>
            <person name="Jacques M.A."/>
        </authorList>
    </citation>
    <scope>NUCLEOTIDE SEQUENCE</scope>
    <source>
        <strain evidence="2">CFBP8070</strain>
    </source>
</reference>